<feature type="transmembrane region" description="Helical" evidence="12">
    <location>
        <begin position="108"/>
        <end position="126"/>
    </location>
</feature>
<keyword evidence="9 12" id="KW-1133">Transmembrane helix</keyword>
<dbReference type="NCBIfam" id="TIGR00328">
    <property type="entry name" value="flhB"/>
    <property type="match status" value="1"/>
</dbReference>
<accession>C0GJG3</accession>
<evidence type="ECO:0000256" key="2">
    <source>
        <dbReference type="ARBA" id="ARBA00010690"/>
    </source>
</evidence>
<gene>
    <name evidence="12" type="primary">flhB</name>
    <name evidence="13" type="ORF">DealDRAFT_2622</name>
</gene>
<keyword evidence="5 12" id="KW-1003">Cell membrane</keyword>
<comment type="caution">
    <text evidence="13">The sequence shown here is derived from an EMBL/GenBank/DDBJ whole genome shotgun (WGS) entry which is preliminary data.</text>
</comment>
<feature type="transmembrane region" description="Helical" evidence="12">
    <location>
        <begin position="151"/>
        <end position="169"/>
    </location>
</feature>
<evidence type="ECO:0000256" key="9">
    <source>
        <dbReference type="ARBA" id="ARBA00022989"/>
    </source>
</evidence>
<protein>
    <recommendedName>
        <fullName evidence="3 12">Flagellar biosynthetic protein FlhB</fullName>
    </recommendedName>
</protein>
<comment type="function">
    <text evidence="12">Required for formation of the rod structure in the basal body of the flagellar apparatus. Together with FliI and FliH, may constitute the export apparatus of flagellin.</text>
</comment>
<evidence type="ECO:0000256" key="1">
    <source>
        <dbReference type="ARBA" id="ARBA00004651"/>
    </source>
</evidence>
<evidence type="ECO:0000256" key="11">
    <source>
        <dbReference type="ARBA" id="ARBA00023225"/>
    </source>
</evidence>
<evidence type="ECO:0000256" key="4">
    <source>
        <dbReference type="ARBA" id="ARBA00022448"/>
    </source>
</evidence>
<dbReference type="Pfam" id="PF01312">
    <property type="entry name" value="Bac_export_2"/>
    <property type="match status" value="1"/>
</dbReference>
<dbReference type="Gene3D" id="6.10.250.2080">
    <property type="match status" value="1"/>
</dbReference>
<evidence type="ECO:0000313" key="14">
    <source>
        <dbReference type="Proteomes" id="UP000006443"/>
    </source>
</evidence>
<comment type="similarity">
    <text evidence="2 12">Belongs to the type III secretion exporter family.</text>
</comment>
<keyword evidence="7 12" id="KW-1005">Bacterial flagellum biogenesis</keyword>
<evidence type="ECO:0000313" key="13">
    <source>
        <dbReference type="EMBL" id="EEG76510.1"/>
    </source>
</evidence>
<name>C0GJG3_DETAL</name>
<dbReference type="Gene3D" id="3.40.1690.10">
    <property type="entry name" value="secretion proteins EscU"/>
    <property type="match status" value="1"/>
</dbReference>
<reference evidence="13 14" key="1">
    <citation type="submission" date="2009-02" db="EMBL/GenBank/DDBJ databases">
        <title>Sequencing of the draft genome and assembly of Dethiobacter alkaliphilus AHT 1.</title>
        <authorList>
            <consortium name="US DOE Joint Genome Institute (JGI-PGF)"/>
            <person name="Lucas S."/>
            <person name="Copeland A."/>
            <person name="Lapidus A."/>
            <person name="Glavina del Rio T."/>
            <person name="Dalin E."/>
            <person name="Tice H."/>
            <person name="Bruce D."/>
            <person name="Goodwin L."/>
            <person name="Pitluck S."/>
            <person name="Larimer F."/>
            <person name="Land M.L."/>
            <person name="Hauser L."/>
            <person name="Muyzer G."/>
        </authorList>
    </citation>
    <scope>NUCLEOTIDE SEQUENCE [LARGE SCALE GENOMIC DNA]</scope>
    <source>
        <strain evidence="13 14">AHT 1</strain>
    </source>
</reference>
<dbReference type="SUPFAM" id="SSF160544">
    <property type="entry name" value="EscU C-terminal domain-like"/>
    <property type="match status" value="1"/>
</dbReference>
<feature type="transmembrane region" description="Helical" evidence="12">
    <location>
        <begin position="47"/>
        <end position="68"/>
    </location>
</feature>
<proteinExistence type="inferred from homology"/>
<dbReference type="GO" id="GO:0005886">
    <property type="term" value="C:plasma membrane"/>
    <property type="evidence" value="ECO:0007669"/>
    <property type="project" value="UniProtKB-SubCell"/>
</dbReference>
<evidence type="ECO:0000256" key="7">
    <source>
        <dbReference type="ARBA" id="ARBA00022795"/>
    </source>
</evidence>
<sequence length="309" mass="35062">MTALFMAVGQFLFNHLAQTMLRFLQMDGRLLTPGNLNALTMRAFGDFFLFMAPVFAVSLIAGLAVNYLQVGFLFTTEPLNPQFNRLNPAEGFKKIASKRALFELAKSLLKVLMVGFVAFLFVRGNLENLLATLYQDAAGVWETLRSLSLNLALRIGALFLVLSVLDYIYQRYEHNQNLKMSKQEIKEEHKQMEGDPQLKSQLRERQRSIATQRMMQDVPEATVVITNPTELAVAIRYREDRDEAPTVVAKGAALMAKRIRETAKENNVPIMENKPVARMLYDQVEIGQEIPVDLYQAVAEILALVYKLR</sequence>
<evidence type="ECO:0000256" key="12">
    <source>
        <dbReference type="RuleBase" id="RU364091"/>
    </source>
</evidence>
<keyword evidence="6 12" id="KW-0812">Transmembrane</keyword>
<evidence type="ECO:0000256" key="10">
    <source>
        <dbReference type="ARBA" id="ARBA00023136"/>
    </source>
</evidence>
<keyword evidence="11 12" id="KW-1006">Bacterial flagellum protein export</keyword>
<dbReference type="InterPro" id="IPR006135">
    <property type="entry name" value="T3SS_substrate_exporter"/>
</dbReference>
<organism evidence="13 14">
    <name type="scientific">Dethiobacter alkaliphilus AHT 1</name>
    <dbReference type="NCBI Taxonomy" id="555088"/>
    <lineage>
        <taxon>Bacteria</taxon>
        <taxon>Bacillati</taxon>
        <taxon>Bacillota</taxon>
        <taxon>Dethiobacteria</taxon>
        <taxon>Dethiobacterales</taxon>
        <taxon>Dethiobacteraceae</taxon>
        <taxon>Dethiobacter</taxon>
    </lineage>
</organism>
<keyword evidence="14" id="KW-1185">Reference proteome</keyword>
<dbReference type="InterPro" id="IPR006136">
    <property type="entry name" value="FlhB"/>
</dbReference>
<dbReference type="STRING" id="555088.DealDRAFT_2622"/>
<dbReference type="GO" id="GO:0044780">
    <property type="term" value="P:bacterial-type flagellum assembly"/>
    <property type="evidence" value="ECO:0007669"/>
    <property type="project" value="InterPro"/>
</dbReference>
<comment type="caution">
    <text evidence="12">Lacks conserved residue(s) required for the propagation of feature annotation.</text>
</comment>
<dbReference type="AlphaFoldDB" id="C0GJG3"/>
<dbReference type="Proteomes" id="UP000006443">
    <property type="component" value="Unassembled WGS sequence"/>
</dbReference>
<dbReference type="eggNOG" id="COG1377">
    <property type="taxonomic scope" value="Bacteria"/>
</dbReference>
<dbReference type="GO" id="GO:0009306">
    <property type="term" value="P:protein secretion"/>
    <property type="evidence" value="ECO:0007669"/>
    <property type="project" value="InterPro"/>
</dbReference>
<dbReference type="PANTHER" id="PTHR30531:SF12">
    <property type="entry name" value="FLAGELLAR BIOSYNTHETIC PROTEIN FLHB"/>
    <property type="match status" value="1"/>
</dbReference>
<keyword evidence="4 12" id="KW-0813">Transport</keyword>
<evidence type="ECO:0000256" key="5">
    <source>
        <dbReference type="ARBA" id="ARBA00022475"/>
    </source>
</evidence>
<evidence type="ECO:0000256" key="8">
    <source>
        <dbReference type="ARBA" id="ARBA00022927"/>
    </source>
</evidence>
<keyword evidence="8 12" id="KW-0653">Protein transport</keyword>
<evidence type="ECO:0000256" key="6">
    <source>
        <dbReference type="ARBA" id="ARBA00022692"/>
    </source>
</evidence>
<evidence type="ECO:0000256" key="3">
    <source>
        <dbReference type="ARBA" id="ARBA00021622"/>
    </source>
</evidence>
<keyword evidence="10 12" id="KW-0472">Membrane</keyword>
<dbReference type="PANTHER" id="PTHR30531">
    <property type="entry name" value="FLAGELLAR BIOSYNTHETIC PROTEIN FLHB"/>
    <property type="match status" value="1"/>
</dbReference>
<dbReference type="PRINTS" id="PR00950">
    <property type="entry name" value="TYPE3IMSPROT"/>
</dbReference>
<dbReference type="InterPro" id="IPR029025">
    <property type="entry name" value="T3SS_substrate_exporter_C"/>
</dbReference>
<dbReference type="EMBL" id="ACJM01000016">
    <property type="protein sequence ID" value="EEG76510.1"/>
    <property type="molecule type" value="Genomic_DNA"/>
</dbReference>
<comment type="subcellular location">
    <subcellularLocation>
        <location evidence="1">Cell membrane</location>
        <topology evidence="1">Multi-pass membrane protein</topology>
    </subcellularLocation>
</comment>